<dbReference type="InterPro" id="IPR000808">
    <property type="entry name" value="Mrp-like_CS"/>
</dbReference>
<dbReference type="GO" id="GO:0016887">
    <property type="term" value="F:ATP hydrolysis activity"/>
    <property type="evidence" value="ECO:0007669"/>
    <property type="project" value="UniProtKB-UniRule"/>
</dbReference>
<comment type="similarity">
    <text evidence="11">Belongs to the Mrp/NBP35 ATP-binding proteins family.</text>
</comment>
<dbReference type="GO" id="GO:0140663">
    <property type="term" value="F:ATP-dependent FeS chaperone activity"/>
    <property type="evidence" value="ECO:0007669"/>
    <property type="project" value="InterPro"/>
</dbReference>
<evidence type="ECO:0000256" key="8">
    <source>
        <dbReference type="ARBA" id="ARBA00022946"/>
    </source>
</evidence>
<dbReference type="PANTHER" id="PTHR42961:SF2">
    <property type="entry name" value="IRON-SULFUR PROTEIN NUBPL"/>
    <property type="match status" value="1"/>
</dbReference>
<evidence type="ECO:0000256" key="2">
    <source>
        <dbReference type="ARBA" id="ARBA00007352"/>
    </source>
</evidence>
<dbReference type="InterPro" id="IPR044304">
    <property type="entry name" value="NUBPL-like"/>
</dbReference>
<comment type="similarity">
    <text evidence="3">In the C-terminal section; belongs to the Mrp/NBP35 ATP-binding proteins family.</text>
</comment>
<evidence type="ECO:0000256" key="4">
    <source>
        <dbReference type="ARBA" id="ARBA00022485"/>
    </source>
</evidence>
<comment type="similarity">
    <text evidence="2">In the N-terminal section; belongs to the MIP18 family.</text>
</comment>
<dbReference type="GO" id="GO:0032981">
    <property type="term" value="P:mitochondrial respiratory chain complex I assembly"/>
    <property type="evidence" value="ECO:0007669"/>
    <property type="project" value="UniProtKB-ARBA"/>
</dbReference>
<dbReference type="STRING" id="989403.SAMN05421798_101326"/>
<dbReference type="CDD" id="cd02037">
    <property type="entry name" value="Mrp_NBP35"/>
    <property type="match status" value="1"/>
</dbReference>
<dbReference type="OrthoDB" id="9809679at2"/>
<dbReference type="Gene3D" id="3.40.50.300">
    <property type="entry name" value="P-loop containing nucleotide triphosphate hydrolases"/>
    <property type="match status" value="1"/>
</dbReference>
<dbReference type="PANTHER" id="PTHR42961">
    <property type="entry name" value="IRON-SULFUR PROTEIN NUBPL"/>
    <property type="match status" value="1"/>
</dbReference>
<dbReference type="InterPro" id="IPR019591">
    <property type="entry name" value="Mrp/NBP35_ATP-bd"/>
</dbReference>
<evidence type="ECO:0000256" key="3">
    <source>
        <dbReference type="ARBA" id="ARBA00008205"/>
    </source>
</evidence>
<comment type="caution">
    <text evidence="14">The sequence shown here is derived from an EMBL/GenBank/DDBJ whole genome shotgun (WGS) entry which is preliminary data.</text>
</comment>
<comment type="function">
    <text evidence="11">Binds and transfers iron-sulfur (Fe-S) clusters to target apoproteins. Can hydrolyze ATP.</text>
</comment>
<dbReference type="InterPro" id="IPR002744">
    <property type="entry name" value="MIP18-like"/>
</dbReference>
<dbReference type="GO" id="GO:0046872">
    <property type="term" value="F:metal ion binding"/>
    <property type="evidence" value="ECO:0007669"/>
    <property type="project" value="UniProtKB-KW"/>
</dbReference>
<keyword evidence="10 11" id="KW-0411">Iron-sulfur</keyword>
<dbReference type="Pfam" id="PF10609">
    <property type="entry name" value="ParA"/>
    <property type="match status" value="1"/>
</dbReference>
<dbReference type="Pfam" id="PF01883">
    <property type="entry name" value="FeS_assembly_P"/>
    <property type="match status" value="1"/>
</dbReference>
<feature type="region of interest" description="Disordered" evidence="12">
    <location>
        <begin position="113"/>
        <end position="137"/>
    </location>
</feature>
<protein>
    <recommendedName>
        <fullName evidence="11">Iron-sulfur cluster carrier protein</fullName>
    </recommendedName>
</protein>
<dbReference type="InterPro" id="IPR027417">
    <property type="entry name" value="P-loop_NTPase"/>
</dbReference>
<evidence type="ECO:0000256" key="6">
    <source>
        <dbReference type="ARBA" id="ARBA00022741"/>
    </source>
</evidence>
<dbReference type="GO" id="GO:0005524">
    <property type="term" value="F:ATP binding"/>
    <property type="evidence" value="ECO:0007669"/>
    <property type="project" value="UniProtKB-UniRule"/>
</dbReference>
<comment type="subunit">
    <text evidence="11">Homodimer.</text>
</comment>
<keyword evidence="8" id="KW-0809">Transit peptide</keyword>
<dbReference type="AlphaFoldDB" id="A0A165TYX8"/>
<keyword evidence="4" id="KW-0004">4Fe-4S</keyword>
<evidence type="ECO:0000256" key="10">
    <source>
        <dbReference type="ARBA" id="ARBA00023014"/>
    </source>
</evidence>
<comment type="cofactor">
    <cofactor evidence="1">
        <name>[4Fe-4S] cluster</name>
        <dbReference type="ChEBI" id="CHEBI:49883"/>
    </cofactor>
</comment>
<keyword evidence="5 11" id="KW-0479">Metal-binding</keyword>
<keyword evidence="11" id="KW-0378">Hydrolase</keyword>
<sequence>MDNGKSKGLWGRLKDGFTTSKNNQRETGEAMAGLTQERVLDVLKQVKSPDGKGNIVDQRLVADLFVSDGRVVFSIKVPAEQAAGLEGLRQAAEKVVSVLPGAETVLVALTADKQPGTASTPPPSAAKSPKMGAPMPAKQEVPGVKHIVAVASGKGGVGKSTTSANIALALSAMGLKVGLLDADIYGPSIPKLMGASGQPEVVENRIMKPLEAHGIKLMSIGFLVEETTAMIWRGPMVVSALNQMLREVAWGDLDVLIVDLPPGTGDVQLTMAQKVPLTGALIVSTPQDLALLDARRGIAMFEKVAIPVLGVVENMSHFICPDCGGQHDIFGHGGAKAEAEKMKVPFLGEIPLTMEIRQQSDTGTPITVSNPQSAVSKAYGLIAAGLWQGVVQPSGDAARSAPKIVID</sequence>
<dbReference type="Proteomes" id="UP000076577">
    <property type="component" value="Unassembled WGS sequence"/>
</dbReference>
<evidence type="ECO:0000256" key="9">
    <source>
        <dbReference type="ARBA" id="ARBA00023004"/>
    </source>
</evidence>
<evidence type="ECO:0000256" key="11">
    <source>
        <dbReference type="HAMAP-Rule" id="MF_02040"/>
    </source>
</evidence>
<dbReference type="PATRIC" id="fig|989403.3.peg.4540"/>
<keyword evidence="6 11" id="KW-0547">Nucleotide-binding</keyword>
<proteinExistence type="inferred from homology"/>
<keyword evidence="7 11" id="KW-0067">ATP-binding</keyword>
<organism evidence="14 15">
    <name type="scientific">Pseudovibrio axinellae</name>
    <dbReference type="NCBI Taxonomy" id="989403"/>
    <lineage>
        <taxon>Bacteria</taxon>
        <taxon>Pseudomonadati</taxon>
        <taxon>Pseudomonadota</taxon>
        <taxon>Alphaproteobacteria</taxon>
        <taxon>Hyphomicrobiales</taxon>
        <taxon>Stappiaceae</taxon>
        <taxon>Pseudovibrio</taxon>
    </lineage>
</organism>
<keyword evidence="15" id="KW-1185">Reference proteome</keyword>
<feature type="domain" description="MIP18 family-like" evidence="13">
    <location>
        <begin position="37"/>
        <end position="107"/>
    </location>
</feature>
<keyword evidence="9 11" id="KW-0408">Iron</keyword>
<feature type="compositionally biased region" description="Low complexity" evidence="12">
    <location>
        <begin position="115"/>
        <end position="134"/>
    </location>
</feature>
<evidence type="ECO:0000256" key="1">
    <source>
        <dbReference type="ARBA" id="ARBA00001966"/>
    </source>
</evidence>
<dbReference type="GO" id="GO:0016226">
    <property type="term" value="P:iron-sulfur cluster assembly"/>
    <property type="evidence" value="ECO:0007669"/>
    <property type="project" value="InterPro"/>
</dbReference>
<name>A0A165TYX8_9HYPH</name>
<dbReference type="InterPro" id="IPR033756">
    <property type="entry name" value="YlxH/NBP35"/>
</dbReference>
<dbReference type="HAMAP" id="MF_02040">
    <property type="entry name" value="Mrp_NBP35"/>
    <property type="match status" value="1"/>
</dbReference>
<dbReference type="PROSITE" id="PS01215">
    <property type="entry name" value="MRP"/>
    <property type="match status" value="1"/>
</dbReference>
<evidence type="ECO:0000256" key="5">
    <source>
        <dbReference type="ARBA" id="ARBA00022723"/>
    </source>
</evidence>
<accession>A0A165TYX8</accession>
<dbReference type="Gene3D" id="3.30.300.130">
    <property type="entry name" value="Fe-S cluster assembly (FSCA)"/>
    <property type="match status" value="1"/>
</dbReference>
<dbReference type="InterPro" id="IPR034904">
    <property type="entry name" value="FSCA_dom_sf"/>
</dbReference>
<evidence type="ECO:0000313" key="15">
    <source>
        <dbReference type="Proteomes" id="UP000076577"/>
    </source>
</evidence>
<evidence type="ECO:0000259" key="13">
    <source>
        <dbReference type="Pfam" id="PF01883"/>
    </source>
</evidence>
<gene>
    <name evidence="14" type="primary">minD_2</name>
    <name evidence="14" type="ORF">PsAD2_04160</name>
</gene>
<dbReference type="NCBIfam" id="NF008669">
    <property type="entry name" value="PRK11670.1"/>
    <property type="match status" value="1"/>
</dbReference>
<dbReference type="FunFam" id="3.40.50.300:FF:000709">
    <property type="entry name" value="Iron-sulfur protein NUBPL isoform X1"/>
    <property type="match status" value="1"/>
</dbReference>
<feature type="binding site" evidence="11">
    <location>
        <begin position="153"/>
        <end position="160"/>
    </location>
    <ligand>
        <name>ATP</name>
        <dbReference type="ChEBI" id="CHEBI:30616"/>
    </ligand>
</feature>
<feature type="region of interest" description="Disordered" evidence="12">
    <location>
        <begin position="1"/>
        <end position="28"/>
    </location>
</feature>
<reference evidence="14 15" key="1">
    <citation type="journal article" date="2016" name="Front. Microbiol.">
        <title>Comparative Genomic Analysis Reveals a Diverse Repertoire of Genes Involved in Prokaryote-Eukaryote Interactions within the Pseudovibrio Genus.</title>
        <authorList>
            <person name="Romano S."/>
            <person name="Fernandez-Guerra A."/>
            <person name="Reen F.J."/>
            <person name="Glockner F.O."/>
            <person name="Crowley S.P."/>
            <person name="O'Sullivan O."/>
            <person name="Cotter P.D."/>
            <person name="Adams C."/>
            <person name="Dobson A.D."/>
            <person name="O'Gara F."/>
        </authorList>
    </citation>
    <scope>NUCLEOTIDE SEQUENCE [LARGE SCALE GENOMIC DNA]</scope>
    <source>
        <strain evidence="14 15">Ad2</strain>
    </source>
</reference>
<evidence type="ECO:0000313" key="14">
    <source>
        <dbReference type="EMBL" id="KZL08491.1"/>
    </source>
</evidence>
<dbReference type="SUPFAM" id="SSF52540">
    <property type="entry name" value="P-loop containing nucleoside triphosphate hydrolases"/>
    <property type="match status" value="1"/>
</dbReference>
<dbReference type="EMBL" id="LMCB01000130">
    <property type="protein sequence ID" value="KZL08491.1"/>
    <property type="molecule type" value="Genomic_DNA"/>
</dbReference>
<evidence type="ECO:0000256" key="12">
    <source>
        <dbReference type="SAM" id="MobiDB-lite"/>
    </source>
</evidence>
<dbReference type="GO" id="GO:0051539">
    <property type="term" value="F:4 iron, 4 sulfur cluster binding"/>
    <property type="evidence" value="ECO:0007669"/>
    <property type="project" value="UniProtKB-KW"/>
</dbReference>
<dbReference type="SUPFAM" id="SSF117916">
    <property type="entry name" value="Fe-S cluster assembly (FSCA) domain-like"/>
    <property type="match status" value="1"/>
</dbReference>
<evidence type="ECO:0000256" key="7">
    <source>
        <dbReference type="ARBA" id="ARBA00022840"/>
    </source>
</evidence>